<dbReference type="RefSeq" id="WP_354448488.1">
    <property type="nucleotide sequence ID" value="NZ_JBEPSH010000012.1"/>
</dbReference>
<comment type="caution">
    <text evidence="2">The sequence shown here is derived from an EMBL/GenBank/DDBJ whole genome shotgun (WGS) entry which is preliminary data.</text>
</comment>
<dbReference type="InterPro" id="IPR023459">
    <property type="entry name" value="Tscrpt_elong_fac_GreA/B_fam"/>
</dbReference>
<reference evidence="2 3" key="1">
    <citation type="submission" date="2024-06" db="EMBL/GenBank/DDBJ databases">
        <title>Sorghum-associated microbial communities from plants grown in Nebraska, USA.</title>
        <authorList>
            <person name="Schachtman D."/>
        </authorList>
    </citation>
    <scope>NUCLEOTIDE SEQUENCE [LARGE SCALE GENOMIC DNA]</scope>
    <source>
        <strain evidence="2 3">2709</strain>
    </source>
</reference>
<name>A0ABV2QFW5_9BURK</name>
<feature type="domain" description="Transcription elongation factor GreA/GreB C-terminal" evidence="1">
    <location>
        <begin position="57"/>
        <end position="130"/>
    </location>
</feature>
<dbReference type="NCBIfam" id="NF004396">
    <property type="entry name" value="PRK05753.1"/>
    <property type="match status" value="1"/>
</dbReference>
<dbReference type="Proteomes" id="UP001549320">
    <property type="component" value="Unassembled WGS sequence"/>
</dbReference>
<dbReference type="InterPro" id="IPR001437">
    <property type="entry name" value="Tscrpt_elong_fac_GreA/B_C"/>
</dbReference>
<proteinExistence type="predicted"/>
<dbReference type="EMBL" id="JBEPSH010000012">
    <property type="protein sequence ID" value="MET4579939.1"/>
    <property type="molecule type" value="Genomic_DNA"/>
</dbReference>
<dbReference type="InterPro" id="IPR036953">
    <property type="entry name" value="GreA/GreB_C_sf"/>
</dbReference>
<evidence type="ECO:0000313" key="3">
    <source>
        <dbReference type="Proteomes" id="UP001549320"/>
    </source>
</evidence>
<dbReference type="InterPro" id="IPR018151">
    <property type="entry name" value="TF_GreA/GreB_CS"/>
</dbReference>
<dbReference type="PROSITE" id="PS00830">
    <property type="entry name" value="GREAB_2"/>
    <property type="match status" value="1"/>
</dbReference>
<dbReference type="Gene3D" id="3.10.50.30">
    <property type="entry name" value="Transcription elongation factor, GreA/GreB, C-terminal domain"/>
    <property type="match status" value="1"/>
</dbReference>
<evidence type="ECO:0000313" key="2">
    <source>
        <dbReference type="EMBL" id="MET4579939.1"/>
    </source>
</evidence>
<protein>
    <submittedName>
        <fullName evidence="2">Regulator of nucleoside diphosphate kinase</fullName>
    </submittedName>
</protein>
<keyword evidence="3" id="KW-1185">Reference proteome</keyword>
<accession>A0ABV2QFW5</accession>
<evidence type="ECO:0000259" key="1">
    <source>
        <dbReference type="Pfam" id="PF01272"/>
    </source>
</evidence>
<dbReference type="SUPFAM" id="SSF54534">
    <property type="entry name" value="FKBP-like"/>
    <property type="match status" value="1"/>
</dbReference>
<dbReference type="PANTHER" id="PTHR30437:SF5">
    <property type="entry name" value="REGULATOR OF NUCLEOSIDE DIPHOSPHATE KINASE"/>
    <property type="match status" value="1"/>
</dbReference>
<dbReference type="GO" id="GO:0016301">
    <property type="term" value="F:kinase activity"/>
    <property type="evidence" value="ECO:0007669"/>
    <property type="project" value="UniProtKB-KW"/>
</dbReference>
<keyword evidence="2" id="KW-0418">Kinase</keyword>
<organism evidence="2 3">
    <name type="scientific">Ottowia thiooxydans</name>
    <dbReference type="NCBI Taxonomy" id="219182"/>
    <lineage>
        <taxon>Bacteria</taxon>
        <taxon>Pseudomonadati</taxon>
        <taxon>Pseudomonadota</taxon>
        <taxon>Betaproteobacteria</taxon>
        <taxon>Burkholderiales</taxon>
        <taxon>Comamonadaceae</taxon>
        <taxon>Ottowia</taxon>
    </lineage>
</organism>
<keyword evidence="2" id="KW-0808">Transferase</keyword>
<gene>
    <name evidence="2" type="ORF">ABIE13_005076</name>
</gene>
<sequence length="141" mass="15356">MTSNIQVLRRVITELDHVRIYNLLKRQFGNTSAPQAEELSEAIDNADLVRPQEIGPDVVTMYSKLRVLDTATGEERIITLCYPPDADAATGMISVLSPVGTSLLGLSVGDVARWHVADGKESAIEIRAIEFQPEAAGDYTS</sequence>
<dbReference type="Pfam" id="PF01272">
    <property type="entry name" value="GreA_GreB"/>
    <property type="match status" value="1"/>
</dbReference>
<dbReference type="PANTHER" id="PTHR30437">
    <property type="entry name" value="TRANSCRIPTION ELONGATION FACTOR GREA"/>
    <property type="match status" value="1"/>
</dbReference>